<accession>W5SAE2</accession>
<evidence type="ECO:0000313" key="4">
    <source>
        <dbReference type="Proteomes" id="UP000202176"/>
    </source>
</evidence>
<name>W5SAE2_9VIRU</name>
<dbReference type="InterPro" id="IPR011009">
    <property type="entry name" value="Kinase-like_dom_sf"/>
</dbReference>
<evidence type="ECO:0000313" key="3">
    <source>
        <dbReference type="EMBL" id="AHH01725.1"/>
    </source>
</evidence>
<dbReference type="GO" id="GO:0005524">
    <property type="term" value="F:ATP binding"/>
    <property type="evidence" value="ECO:0007669"/>
    <property type="project" value="UniProtKB-UniRule"/>
</dbReference>
<dbReference type="PANTHER" id="PTHR44167">
    <property type="entry name" value="OVARIAN-SPECIFIC SERINE/THREONINE-PROTEIN KINASE LOK-RELATED"/>
    <property type="match status" value="1"/>
</dbReference>
<keyword evidence="3" id="KW-0808">Transferase</keyword>
<dbReference type="SMART" id="SM00220">
    <property type="entry name" value="S_TKc"/>
    <property type="match status" value="1"/>
</dbReference>
<dbReference type="RefSeq" id="YP_009001060.1">
    <property type="nucleotide sequence ID" value="NC_023423.1"/>
</dbReference>
<feature type="binding site" evidence="1">
    <location>
        <position position="26"/>
    </location>
    <ligand>
        <name>ATP</name>
        <dbReference type="ChEBI" id="CHEBI:30616"/>
    </ligand>
</feature>
<protein>
    <submittedName>
        <fullName evidence="3">Protein kinase</fullName>
    </submittedName>
</protein>
<dbReference type="InterPro" id="IPR017441">
    <property type="entry name" value="Protein_kinase_ATP_BS"/>
</dbReference>
<proteinExistence type="predicted"/>
<keyword evidence="1" id="KW-0547">Nucleotide-binding</keyword>
<dbReference type="Proteomes" id="UP000202176">
    <property type="component" value="Segment"/>
</dbReference>
<sequence length="348" mass="40406">MENLLGEGKYGQVFECDEHSNCAIKKFSSQLETLREAFFFSCLDDKFFPKLHEVRECEIHMELFADQVPLEKKDRKLPPEHILFSLASAIYYLHSRQICHGDIRHQNILFRENRVVLCDFSLSFIGPEAQFCCGDDLYGSPESKARTGVQSDDIYAFGVYALQILASPIYLIPGNFRRQILVLGLTSSEPKVEGFSILPEEQKDLIRSCLLPKSTRPSISEVLNKLTTCFPNYFQVSVEIPIPLIECEKEAQFLYSLLLQEKKLAELNFSLQDIIPVCNFRKKIQEKFNWPEAECLLIALCVYFIVSDSLFVYKPLSQMFQLEEENPVGKMLQVFNSRFYRQFCHYFR</sequence>
<dbReference type="EMBL" id="KF740664">
    <property type="protein sequence ID" value="AHH01725.1"/>
    <property type="molecule type" value="Genomic_DNA"/>
</dbReference>
<dbReference type="SUPFAM" id="SSF56112">
    <property type="entry name" value="Protein kinase-like (PK-like)"/>
    <property type="match status" value="1"/>
</dbReference>
<dbReference type="InterPro" id="IPR008266">
    <property type="entry name" value="Tyr_kinase_AS"/>
</dbReference>
<organism evidence="3 4">
    <name type="scientific">Pithovirus sibericum</name>
    <dbReference type="NCBI Taxonomy" id="1450746"/>
    <lineage>
        <taxon>Viruses</taxon>
        <taxon>Pithoviruses</taxon>
        <taxon>Orthopithovirinae</taxon>
        <taxon>Alphapithovirus</taxon>
        <taxon>Alphapithovirus sibericum</taxon>
    </lineage>
</organism>
<dbReference type="PROSITE" id="PS50011">
    <property type="entry name" value="PROTEIN_KINASE_DOM"/>
    <property type="match status" value="1"/>
</dbReference>
<keyword evidence="4" id="KW-1185">Reference proteome</keyword>
<dbReference type="PROSITE" id="PS00109">
    <property type="entry name" value="PROTEIN_KINASE_TYR"/>
    <property type="match status" value="1"/>
</dbReference>
<evidence type="ECO:0000259" key="2">
    <source>
        <dbReference type="PROSITE" id="PS50011"/>
    </source>
</evidence>
<dbReference type="GO" id="GO:0004674">
    <property type="term" value="F:protein serine/threonine kinase activity"/>
    <property type="evidence" value="ECO:0007669"/>
    <property type="project" value="TreeGrafter"/>
</dbReference>
<keyword evidence="1" id="KW-0067">ATP-binding</keyword>
<reference evidence="3 4" key="1">
    <citation type="journal article" date="2014" name="Proc. Natl. Acad. Sci. U.S.A.">
        <title>Thirty-thousand-year-old distant relative of giant icosahedral DNA viruses with a pandoravirus morphology.</title>
        <authorList>
            <person name="Legendre M."/>
            <person name="Bartoli J."/>
            <person name="Shmakova L."/>
            <person name="Jeudy S."/>
            <person name="Labadie K."/>
            <person name="Adrait A."/>
            <person name="Lescot M."/>
            <person name="Poirot O."/>
            <person name="Bertaux L."/>
            <person name="Bruley C."/>
            <person name="Coute Y."/>
            <person name="Rivkina E."/>
            <person name="Abergel C."/>
            <person name="Claverie J.M."/>
        </authorList>
    </citation>
    <scope>NUCLEOTIDE SEQUENCE [LARGE SCALE GENOMIC DNA]</scope>
    <source>
        <strain evidence="3">P1084-T</strain>
    </source>
</reference>
<dbReference type="PANTHER" id="PTHR44167:SF24">
    <property type="entry name" value="SERINE_THREONINE-PROTEIN KINASE CHK2"/>
    <property type="match status" value="1"/>
</dbReference>
<keyword evidence="3" id="KW-0418">Kinase</keyword>
<feature type="domain" description="Protein kinase" evidence="2">
    <location>
        <begin position="1"/>
        <end position="234"/>
    </location>
</feature>
<dbReference type="GeneID" id="18266186"/>
<evidence type="ECO:0000256" key="1">
    <source>
        <dbReference type="PROSITE-ProRule" id="PRU10141"/>
    </source>
</evidence>
<dbReference type="Gene3D" id="1.10.510.10">
    <property type="entry name" value="Transferase(Phosphotransferase) domain 1"/>
    <property type="match status" value="1"/>
</dbReference>
<dbReference type="KEGG" id="vg:18266186"/>
<gene>
    <name evidence="3" type="ORF">pv_158</name>
</gene>
<dbReference type="Pfam" id="PF00069">
    <property type="entry name" value="Pkinase"/>
    <property type="match status" value="1"/>
</dbReference>
<dbReference type="PROSITE" id="PS00107">
    <property type="entry name" value="PROTEIN_KINASE_ATP"/>
    <property type="match status" value="1"/>
</dbReference>
<dbReference type="InterPro" id="IPR000719">
    <property type="entry name" value="Prot_kinase_dom"/>
</dbReference>